<feature type="transmembrane region" description="Helical" evidence="1">
    <location>
        <begin position="18"/>
        <end position="35"/>
    </location>
</feature>
<reference evidence="2 3" key="1">
    <citation type="submission" date="2016-02" db="EMBL/GenBank/DDBJ databases">
        <title>Draft genome sequence of Aeromonas trota strain 1999lcr isolated from cerebrospinal fluid (CSF).</title>
        <authorList>
            <person name="Dallagassa C.B."/>
            <person name="Prediger K.C."/>
            <person name="Weiss V.A."/>
            <person name="Assis F.E."/>
            <person name="Baura V."/>
            <person name="Cruz L.M."/>
            <person name="Souza E.M."/>
            <person name="Pedrosa F.O."/>
            <person name="Fadel-Picheth C.M."/>
        </authorList>
    </citation>
    <scope>NUCLEOTIDE SEQUENCE [LARGE SCALE GENOMIC DNA]</scope>
    <source>
        <strain evidence="2 3">1999lcr</strain>
    </source>
</reference>
<proteinExistence type="predicted"/>
<name>A0A175VLH6_AEREN</name>
<sequence length="61" mass="7842">MYYVLQYYWPFILDMRKFVWLDLIILGGLLLRMTYCQERLFRMFTKILRWMIKYHSMHIKN</sequence>
<keyword evidence="1" id="KW-0472">Membrane</keyword>
<evidence type="ECO:0000313" key="2">
    <source>
        <dbReference type="EMBL" id="KXU81363.1"/>
    </source>
</evidence>
<keyword evidence="1" id="KW-0812">Transmembrane</keyword>
<dbReference type="AlphaFoldDB" id="A0A175VLH6"/>
<evidence type="ECO:0000313" key="3">
    <source>
        <dbReference type="Proteomes" id="UP000078435"/>
    </source>
</evidence>
<comment type="caution">
    <text evidence="2">The sequence shown here is derived from an EMBL/GenBank/DDBJ whole genome shotgun (WGS) entry which is preliminary data.</text>
</comment>
<gene>
    <name evidence="2" type="ORF">LCR_06540</name>
</gene>
<dbReference type="EMBL" id="JMGO02000002">
    <property type="protein sequence ID" value="KXU81363.1"/>
    <property type="molecule type" value="Genomic_DNA"/>
</dbReference>
<evidence type="ECO:0000256" key="1">
    <source>
        <dbReference type="SAM" id="Phobius"/>
    </source>
</evidence>
<accession>A0A175VLH6</accession>
<protein>
    <submittedName>
        <fullName evidence="2">Uncharacterized protein</fullName>
    </submittedName>
</protein>
<keyword evidence="1" id="KW-1133">Transmembrane helix</keyword>
<dbReference type="Proteomes" id="UP000078435">
    <property type="component" value="Unassembled WGS sequence"/>
</dbReference>
<organism evidence="2 3">
    <name type="scientific">Aeromonas enteropelogenes</name>
    <name type="common">Aeromonas trota</name>
    <dbReference type="NCBI Taxonomy" id="29489"/>
    <lineage>
        <taxon>Bacteria</taxon>
        <taxon>Pseudomonadati</taxon>
        <taxon>Pseudomonadota</taxon>
        <taxon>Gammaproteobacteria</taxon>
        <taxon>Aeromonadales</taxon>
        <taxon>Aeromonadaceae</taxon>
        <taxon>Aeromonas</taxon>
    </lineage>
</organism>